<proteinExistence type="predicted"/>
<organism evidence="2">
    <name type="scientific">marine sediment metagenome</name>
    <dbReference type="NCBI Taxonomy" id="412755"/>
    <lineage>
        <taxon>unclassified sequences</taxon>
        <taxon>metagenomes</taxon>
        <taxon>ecological metagenomes</taxon>
    </lineage>
</organism>
<feature type="transmembrane region" description="Helical" evidence="1">
    <location>
        <begin position="75"/>
        <end position="94"/>
    </location>
</feature>
<feature type="transmembrane region" description="Helical" evidence="1">
    <location>
        <begin position="185"/>
        <end position="203"/>
    </location>
</feature>
<sequence length="385" mass="45108">SKSKNFLFFYEIRPGFRWLTEIPRKDIEVLRYQNNHAGPKLAWIIIMIPFIVLQLMTAIPLFAAERAGPEFVLSWTFVVISILDILALIILVMFQQNYFEIATKERLYEMWFSPVKLRKQPQFKEDFSTYLDCNPDLREGEELNKSALFSDVNTTNFQLFNLVFGLFLIIFAIVMLTQMLFFGPFVWWVSLMYGLMLFVKSLFYDFSSKDGDILQFDEDLKKFRFKRSFLYKFHYVAANNVESINVRKWYRKLDFFDIFGISGLLVFMTIQQVEGWVIADTMGLIIDNLLGTSLLCVVIVFIIFYLCLPIDVVEFKTASITYRIPITLDLKEDRLINKYLKNLKGFPKEVLKPGMKKTFFTRLGAIGGFIIGALIYIAIYFAFSF</sequence>
<dbReference type="EMBL" id="BARW01000531">
    <property type="protein sequence ID" value="GAI65774.1"/>
    <property type="molecule type" value="Genomic_DNA"/>
</dbReference>
<accession>X1SDA3</accession>
<evidence type="ECO:0000313" key="2">
    <source>
        <dbReference type="EMBL" id="GAI65774.1"/>
    </source>
</evidence>
<gene>
    <name evidence="2" type="ORF">S12H4_02248</name>
</gene>
<feature type="transmembrane region" description="Helical" evidence="1">
    <location>
        <begin position="159"/>
        <end position="179"/>
    </location>
</feature>
<dbReference type="AlphaFoldDB" id="X1SDA3"/>
<feature type="transmembrane region" description="Helical" evidence="1">
    <location>
        <begin position="285"/>
        <end position="308"/>
    </location>
</feature>
<feature type="non-terminal residue" evidence="2">
    <location>
        <position position="1"/>
    </location>
</feature>
<evidence type="ECO:0000256" key="1">
    <source>
        <dbReference type="SAM" id="Phobius"/>
    </source>
</evidence>
<name>X1SDA3_9ZZZZ</name>
<feature type="transmembrane region" description="Helical" evidence="1">
    <location>
        <begin position="41"/>
        <end position="63"/>
    </location>
</feature>
<keyword evidence="1" id="KW-0472">Membrane</keyword>
<protein>
    <submittedName>
        <fullName evidence="2">Uncharacterized protein</fullName>
    </submittedName>
</protein>
<feature type="transmembrane region" description="Helical" evidence="1">
    <location>
        <begin position="255"/>
        <end position="273"/>
    </location>
</feature>
<comment type="caution">
    <text evidence="2">The sequence shown here is derived from an EMBL/GenBank/DDBJ whole genome shotgun (WGS) entry which is preliminary data.</text>
</comment>
<keyword evidence="1" id="KW-1133">Transmembrane helix</keyword>
<keyword evidence="1" id="KW-0812">Transmembrane</keyword>
<reference evidence="2" key="1">
    <citation type="journal article" date="2014" name="Front. Microbiol.">
        <title>High frequency of phylogenetically diverse reductive dehalogenase-homologous genes in deep subseafloor sedimentary metagenomes.</title>
        <authorList>
            <person name="Kawai M."/>
            <person name="Futagami T."/>
            <person name="Toyoda A."/>
            <person name="Takaki Y."/>
            <person name="Nishi S."/>
            <person name="Hori S."/>
            <person name="Arai W."/>
            <person name="Tsubouchi T."/>
            <person name="Morono Y."/>
            <person name="Uchiyama I."/>
            <person name="Ito T."/>
            <person name="Fujiyama A."/>
            <person name="Inagaki F."/>
            <person name="Takami H."/>
        </authorList>
    </citation>
    <scope>NUCLEOTIDE SEQUENCE</scope>
    <source>
        <strain evidence="2">Expedition CK06-06</strain>
    </source>
</reference>
<feature type="transmembrane region" description="Helical" evidence="1">
    <location>
        <begin position="359"/>
        <end position="383"/>
    </location>
</feature>